<accession>A0A502EMK0</accession>
<protein>
    <recommendedName>
        <fullName evidence="1">Tc1-like transposase DDE domain-containing protein</fullName>
    </recommendedName>
</protein>
<dbReference type="Proteomes" id="UP000317078">
    <property type="component" value="Unassembled WGS sequence"/>
</dbReference>
<name>A0A502EMK0_9PROT</name>
<feature type="domain" description="Tc1-like transposase DDE" evidence="1">
    <location>
        <begin position="79"/>
        <end position="119"/>
    </location>
</feature>
<evidence type="ECO:0000313" key="3">
    <source>
        <dbReference type="Proteomes" id="UP000317078"/>
    </source>
</evidence>
<comment type="caution">
    <text evidence="2">The sequence shown here is derived from an EMBL/GenBank/DDBJ whole genome shotgun (WGS) entry which is preliminary data.</text>
</comment>
<dbReference type="Pfam" id="PF13358">
    <property type="entry name" value="DDE_3"/>
    <property type="match status" value="1"/>
</dbReference>
<dbReference type="OrthoDB" id="2375382at2"/>
<organism evidence="2 3">
    <name type="scientific">Muricoccus nepalensis</name>
    <dbReference type="NCBI Taxonomy" id="1854500"/>
    <lineage>
        <taxon>Bacteria</taxon>
        <taxon>Pseudomonadati</taxon>
        <taxon>Pseudomonadota</taxon>
        <taxon>Alphaproteobacteria</taxon>
        <taxon>Acetobacterales</taxon>
        <taxon>Roseomonadaceae</taxon>
        <taxon>Muricoccus</taxon>
    </lineage>
</organism>
<dbReference type="EMBL" id="RCZP01000085">
    <property type="protein sequence ID" value="TPG37716.1"/>
    <property type="molecule type" value="Genomic_DNA"/>
</dbReference>
<gene>
    <name evidence="2" type="ORF">EAH89_29855</name>
</gene>
<sequence>MIQVSGSNSGSRTRPGWARKAAPAIAGGCAASAREAVRPASPRSCRWCPPWPWACFWSTSPLPSRPTSTPSSCSSRQAGWHGSRQLRVLTNVTLVPLPPYAPELNFIERVWLLLREQFLS</sequence>
<reference evidence="2 3" key="1">
    <citation type="journal article" date="2019" name="Environ. Microbiol.">
        <title>Species interactions and distinct microbial communities in high Arctic permafrost affected cryosols are associated with the CH4 and CO2 gas fluxes.</title>
        <authorList>
            <person name="Altshuler I."/>
            <person name="Hamel J."/>
            <person name="Turney S."/>
            <person name="Magnuson E."/>
            <person name="Levesque R."/>
            <person name="Greer C."/>
            <person name="Whyte L.G."/>
        </authorList>
    </citation>
    <scope>NUCLEOTIDE SEQUENCE [LARGE SCALE GENOMIC DNA]</scope>
    <source>
        <strain evidence="2 3">S9.3B</strain>
    </source>
</reference>
<evidence type="ECO:0000259" key="1">
    <source>
        <dbReference type="Pfam" id="PF13358"/>
    </source>
</evidence>
<dbReference type="InterPro" id="IPR038717">
    <property type="entry name" value="Tc1-like_DDE_dom"/>
</dbReference>
<dbReference type="AlphaFoldDB" id="A0A502EMK0"/>
<keyword evidence="3" id="KW-1185">Reference proteome</keyword>
<evidence type="ECO:0000313" key="2">
    <source>
        <dbReference type="EMBL" id="TPG37716.1"/>
    </source>
</evidence>
<proteinExistence type="predicted"/>